<dbReference type="Pfam" id="PF09898">
    <property type="entry name" value="DUF2125"/>
    <property type="match status" value="1"/>
</dbReference>
<gene>
    <name evidence="2" type="ORF">ACFQXB_01680</name>
</gene>
<protein>
    <submittedName>
        <fullName evidence="2">DUF2125 domain-containing protein</fullName>
    </submittedName>
</protein>
<keyword evidence="3" id="KW-1185">Reference proteome</keyword>
<sequence length="507" mass="53792">MIHIRHIGFGAAIAALMGSTAVADVTPEEVWADLQRLYVDLGYSVEPGTEAREGDTLVVRDAALLMAAESDDDDAGLSVSFTLPEQRFRDLGDGRVEGTASPNLPVIVTLRSEEEETVTFELDIEMTDFVTLASGTPEAVIYDWSAAQMVVAGAFPLQDPDSEDEAGEILIDALAGGLTGRISRTDDGLLQSSSDTETISVEALGTGPAGEHFDIAFTMQDVHSDQITPPGMGESALGFFSSLSSNRFARGEMRFGPMTVEAEFDDPETGSGNFTFAADAGTFTFDLSQSGLHYASATEGMTFALTGAQLPVPVSGSLAESGATIIFPMAEGPEQDYGLGLRLVDLTLNDEVWALVDPAGALPRDPLTAIIDASGTATIFVALTDEAAILETDAPPAQLDSLRLNELRIEGIGARVTGTGQFTFDNSDMETFDGFPRPQGVLDLTLVGINALIDRMVQLGVVPQDQAMGTRMMMSMFTRPGSDADTLESTIEVREDGGVYANGQRIR</sequence>
<evidence type="ECO:0000313" key="2">
    <source>
        <dbReference type="EMBL" id="MFC7702901.1"/>
    </source>
</evidence>
<comment type="caution">
    <text evidence="2">The sequence shown here is derived from an EMBL/GenBank/DDBJ whole genome shotgun (WGS) entry which is preliminary data.</text>
</comment>
<dbReference type="Proteomes" id="UP001596516">
    <property type="component" value="Unassembled WGS sequence"/>
</dbReference>
<evidence type="ECO:0000256" key="1">
    <source>
        <dbReference type="SAM" id="SignalP"/>
    </source>
</evidence>
<feature type="signal peptide" evidence="1">
    <location>
        <begin position="1"/>
        <end position="23"/>
    </location>
</feature>
<dbReference type="RefSeq" id="WP_377398116.1">
    <property type="nucleotide sequence ID" value="NZ_JBHTFQ010000001.1"/>
</dbReference>
<name>A0ABW2UFY8_9RHOB</name>
<dbReference type="EMBL" id="JBHTFQ010000001">
    <property type="protein sequence ID" value="MFC7702901.1"/>
    <property type="molecule type" value="Genomic_DNA"/>
</dbReference>
<organism evidence="2 3">
    <name type="scientific">Plastorhodobacter daqingensis</name>
    <dbReference type="NCBI Taxonomy" id="1387281"/>
    <lineage>
        <taxon>Bacteria</taxon>
        <taxon>Pseudomonadati</taxon>
        <taxon>Pseudomonadota</taxon>
        <taxon>Alphaproteobacteria</taxon>
        <taxon>Rhodobacterales</taxon>
        <taxon>Paracoccaceae</taxon>
        <taxon>Plastorhodobacter</taxon>
    </lineage>
</organism>
<keyword evidence="1" id="KW-0732">Signal</keyword>
<dbReference type="InterPro" id="IPR018666">
    <property type="entry name" value="DUF2125"/>
</dbReference>
<feature type="chain" id="PRO_5045575368" evidence="1">
    <location>
        <begin position="24"/>
        <end position="507"/>
    </location>
</feature>
<accession>A0ABW2UFY8</accession>
<reference evidence="3" key="1">
    <citation type="journal article" date="2019" name="Int. J. Syst. Evol. Microbiol.">
        <title>The Global Catalogue of Microorganisms (GCM) 10K type strain sequencing project: providing services to taxonomists for standard genome sequencing and annotation.</title>
        <authorList>
            <consortium name="The Broad Institute Genomics Platform"/>
            <consortium name="The Broad Institute Genome Sequencing Center for Infectious Disease"/>
            <person name="Wu L."/>
            <person name="Ma J."/>
        </authorList>
    </citation>
    <scope>NUCLEOTIDE SEQUENCE [LARGE SCALE GENOMIC DNA]</scope>
    <source>
        <strain evidence="3">CGMCC 1.12750</strain>
    </source>
</reference>
<proteinExistence type="predicted"/>
<evidence type="ECO:0000313" key="3">
    <source>
        <dbReference type="Proteomes" id="UP001596516"/>
    </source>
</evidence>